<gene>
    <name evidence="8" type="primary">nrdR</name>
    <name evidence="10" type="ORF">SAMN02910265_01165</name>
</gene>
<dbReference type="HAMAP" id="MF_00440">
    <property type="entry name" value="NrdR"/>
    <property type="match status" value="1"/>
</dbReference>
<evidence type="ECO:0000256" key="3">
    <source>
        <dbReference type="ARBA" id="ARBA00022833"/>
    </source>
</evidence>
<dbReference type="EMBL" id="FNWV01000003">
    <property type="protein sequence ID" value="SEH51533.1"/>
    <property type="molecule type" value="Genomic_DNA"/>
</dbReference>
<dbReference type="PANTHER" id="PTHR30455">
    <property type="entry name" value="TRANSCRIPTIONAL REPRESSOR NRDR"/>
    <property type="match status" value="1"/>
</dbReference>
<dbReference type="OrthoDB" id="9807461at2"/>
<dbReference type="NCBIfam" id="TIGR00244">
    <property type="entry name" value="transcriptional regulator NrdR"/>
    <property type="match status" value="1"/>
</dbReference>
<keyword evidence="6 8" id="KW-0238">DNA-binding</keyword>
<keyword evidence="7 8" id="KW-0804">Transcription</keyword>
<dbReference type="InterPro" id="IPR003796">
    <property type="entry name" value="RNR_NrdR-like"/>
</dbReference>
<evidence type="ECO:0000256" key="4">
    <source>
        <dbReference type="ARBA" id="ARBA00022840"/>
    </source>
</evidence>
<protein>
    <recommendedName>
        <fullName evidence="8">Transcriptional repressor NrdR</fullName>
    </recommendedName>
</protein>
<dbReference type="GO" id="GO:0005524">
    <property type="term" value="F:ATP binding"/>
    <property type="evidence" value="ECO:0007669"/>
    <property type="project" value="UniProtKB-UniRule"/>
</dbReference>
<evidence type="ECO:0000259" key="9">
    <source>
        <dbReference type="PROSITE" id="PS51161"/>
    </source>
</evidence>
<evidence type="ECO:0000256" key="5">
    <source>
        <dbReference type="ARBA" id="ARBA00023015"/>
    </source>
</evidence>
<sequence>MKCPYCGFEDLKVIDSRPAEDKTRRRRECTRCGERFTTYEAVEVPLLMVEKRDGSVQLFDKSKLINGIVSAIKKRPVSAEKVTEIANYVENYYANALRTVAKSSEIGELVLDRLRDIDPISYIRFASVYKDFTDIDSFVAAISEFNDNGERSGNDPEK</sequence>
<keyword evidence="4 8" id="KW-0067">ATP-binding</keyword>
<dbReference type="PROSITE" id="PS51161">
    <property type="entry name" value="ATP_CONE"/>
    <property type="match status" value="1"/>
</dbReference>
<evidence type="ECO:0000313" key="11">
    <source>
        <dbReference type="Proteomes" id="UP000183190"/>
    </source>
</evidence>
<keyword evidence="2 8" id="KW-0547">Nucleotide-binding</keyword>
<dbReference type="Proteomes" id="UP000183190">
    <property type="component" value="Unassembled WGS sequence"/>
</dbReference>
<proteinExistence type="inferred from homology"/>
<dbReference type="Pfam" id="PF22811">
    <property type="entry name" value="Zn_ribbon_NrdR"/>
    <property type="match status" value="1"/>
</dbReference>
<dbReference type="GO" id="GO:0045892">
    <property type="term" value="P:negative regulation of DNA-templated transcription"/>
    <property type="evidence" value="ECO:0007669"/>
    <property type="project" value="UniProtKB-UniRule"/>
</dbReference>
<keyword evidence="1 8" id="KW-0678">Repressor</keyword>
<dbReference type="InterPro" id="IPR055173">
    <property type="entry name" value="NrdR-like_N"/>
</dbReference>
<evidence type="ECO:0000256" key="1">
    <source>
        <dbReference type="ARBA" id="ARBA00022491"/>
    </source>
</evidence>
<feature type="domain" description="ATP-cone" evidence="9">
    <location>
        <begin position="47"/>
        <end position="137"/>
    </location>
</feature>
<dbReference type="PANTHER" id="PTHR30455:SF2">
    <property type="entry name" value="TRANSCRIPTIONAL REPRESSOR NRDR"/>
    <property type="match status" value="1"/>
</dbReference>
<name>A0A1H6IU36_RUMFL</name>
<dbReference type="Pfam" id="PF03477">
    <property type="entry name" value="ATP-cone"/>
    <property type="match status" value="1"/>
</dbReference>
<comment type="function">
    <text evidence="8">Negatively regulates transcription of bacterial ribonucleotide reductase nrd genes and operons by binding to NrdR-boxes.</text>
</comment>
<comment type="similarity">
    <text evidence="8">Belongs to the NrdR family.</text>
</comment>
<keyword evidence="3" id="KW-0862">Zinc</keyword>
<reference evidence="10 11" key="1">
    <citation type="submission" date="2016-10" db="EMBL/GenBank/DDBJ databases">
        <authorList>
            <person name="de Groot N.N."/>
        </authorList>
    </citation>
    <scope>NUCLEOTIDE SEQUENCE [LARGE SCALE GENOMIC DNA]</scope>
    <source>
        <strain evidence="10 11">YAD2003</strain>
    </source>
</reference>
<dbReference type="GO" id="GO:0003677">
    <property type="term" value="F:DNA binding"/>
    <property type="evidence" value="ECO:0007669"/>
    <property type="project" value="UniProtKB-KW"/>
</dbReference>
<organism evidence="10 11">
    <name type="scientific">Ruminococcus flavefaciens</name>
    <dbReference type="NCBI Taxonomy" id="1265"/>
    <lineage>
        <taxon>Bacteria</taxon>
        <taxon>Bacillati</taxon>
        <taxon>Bacillota</taxon>
        <taxon>Clostridia</taxon>
        <taxon>Eubacteriales</taxon>
        <taxon>Oscillospiraceae</taxon>
        <taxon>Ruminococcus</taxon>
    </lineage>
</organism>
<evidence type="ECO:0000256" key="6">
    <source>
        <dbReference type="ARBA" id="ARBA00023125"/>
    </source>
</evidence>
<keyword evidence="5 8" id="KW-0805">Transcription regulation</keyword>
<dbReference type="GO" id="GO:0008270">
    <property type="term" value="F:zinc ion binding"/>
    <property type="evidence" value="ECO:0007669"/>
    <property type="project" value="InterPro"/>
</dbReference>
<dbReference type="InterPro" id="IPR005144">
    <property type="entry name" value="ATP-cone_dom"/>
</dbReference>
<accession>A0A1H6IU36</accession>
<dbReference type="RefSeq" id="WP_074715246.1">
    <property type="nucleotide sequence ID" value="NZ_FNWV01000003.1"/>
</dbReference>
<evidence type="ECO:0000313" key="10">
    <source>
        <dbReference type="EMBL" id="SEH51533.1"/>
    </source>
</evidence>
<comment type="caution">
    <text evidence="8">Lacks conserved residue(s) required for the propagation of feature annotation.</text>
</comment>
<evidence type="ECO:0000256" key="2">
    <source>
        <dbReference type="ARBA" id="ARBA00022741"/>
    </source>
</evidence>
<evidence type="ECO:0000256" key="8">
    <source>
        <dbReference type="HAMAP-Rule" id="MF_00440"/>
    </source>
</evidence>
<dbReference type="AlphaFoldDB" id="A0A1H6IU36"/>
<evidence type="ECO:0000256" key="7">
    <source>
        <dbReference type="ARBA" id="ARBA00023163"/>
    </source>
</evidence>